<dbReference type="EMBL" id="JQDR03011902">
    <property type="protein sequence ID" value="KAA0192040.1"/>
    <property type="molecule type" value="Genomic_DNA"/>
</dbReference>
<evidence type="ECO:0000259" key="1">
    <source>
        <dbReference type="PROSITE" id="PS50836"/>
    </source>
</evidence>
<reference evidence="2" key="1">
    <citation type="submission" date="2014-08" db="EMBL/GenBank/DDBJ databases">
        <authorList>
            <person name="Murali S."/>
            <person name="Richards S."/>
            <person name="Bandaranaike D."/>
            <person name="Bellair M."/>
            <person name="Blankenburg K."/>
            <person name="Chao H."/>
            <person name="Dinh H."/>
            <person name="Doddapaneni H."/>
            <person name="Dugan-Rocha S."/>
            <person name="Elkadiri S."/>
            <person name="Gnanaolivu R."/>
            <person name="Hughes D."/>
            <person name="Lee S."/>
            <person name="Li M."/>
            <person name="Ming W."/>
            <person name="Munidasa M."/>
            <person name="Muniz J."/>
            <person name="Nguyen L."/>
            <person name="Osuji N."/>
            <person name="Pu L.-L."/>
            <person name="Puazo M."/>
            <person name="Skinner E."/>
            <person name="Qu C."/>
            <person name="Quiroz J."/>
            <person name="Raj R."/>
            <person name="Weissenberger G."/>
            <person name="Xin Y."/>
            <person name="Zou X."/>
            <person name="Han Y."/>
            <person name="Worley K."/>
            <person name="Muzny D."/>
            <person name="Gibbs R."/>
        </authorList>
    </citation>
    <scope>NUCLEOTIDE SEQUENCE</scope>
    <source>
        <strain evidence="2">HAZT.00-mixed</strain>
        <tissue evidence="2">Whole organism</tissue>
    </source>
</reference>
<sequence>MTTHDRYGTGNRTPMMDVSQDVVLVGGGRNASHTIVRFRRPWVTCDDVHDVPLTSDTVRVIYAYDDQIPAPGFLSLPYHDGRGVKSLILKDHVHLTYLGPQDQDALHWDVRAPGVSLGCAGTWCKYGMCGPLVWVWDVRAYGVSLGCVGPWCEPGMCGPMV</sequence>
<reference evidence="2" key="2">
    <citation type="journal article" date="2018" name="Environ. Sci. Technol.">
        <title>The Toxicogenome of Hyalella azteca: A Model for Sediment Ecotoxicology and Evolutionary Toxicology.</title>
        <authorList>
            <person name="Poynton H.C."/>
            <person name="Hasenbein S."/>
            <person name="Benoit J.B."/>
            <person name="Sepulveda M.S."/>
            <person name="Poelchau M.F."/>
            <person name="Hughes D.S.T."/>
            <person name="Murali S.C."/>
            <person name="Chen S."/>
            <person name="Glastad K.M."/>
            <person name="Goodisman M.A.D."/>
            <person name="Werren J.H."/>
            <person name="Vineis J.H."/>
            <person name="Bowen J.L."/>
            <person name="Friedrich M."/>
            <person name="Jones J."/>
            <person name="Robertson H.M."/>
            <person name="Feyereisen R."/>
            <person name="Mechler-Hickson A."/>
            <person name="Mathers N."/>
            <person name="Lee C.E."/>
            <person name="Colbourne J.K."/>
            <person name="Biales A."/>
            <person name="Johnston J.S."/>
            <person name="Wellborn G.A."/>
            <person name="Rosendale A.J."/>
            <person name="Cridge A.G."/>
            <person name="Munoz-Torres M.C."/>
            <person name="Bain P.A."/>
            <person name="Manny A.R."/>
            <person name="Major K.M."/>
            <person name="Lambert F.N."/>
            <person name="Vulpe C.D."/>
            <person name="Tuck P."/>
            <person name="Blalock B.J."/>
            <person name="Lin Y.Y."/>
            <person name="Smith M.E."/>
            <person name="Ochoa-Acuna H."/>
            <person name="Chen M.M."/>
            <person name="Childers C.P."/>
            <person name="Qu J."/>
            <person name="Dugan S."/>
            <person name="Lee S.L."/>
            <person name="Chao H."/>
            <person name="Dinh H."/>
            <person name="Han Y."/>
            <person name="Doddapaneni H."/>
            <person name="Worley K.C."/>
            <person name="Muzny D.M."/>
            <person name="Gibbs R.A."/>
            <person name="Richards S."/>
        </authorList>
    </citation>
    <scope>NUCLEOTIDE SEQUENCE</scope>
    <source>
        <strain evidence="2">HAZT.00-mixed</strain>
        <tissue evidence="2">Whole organism</tissue>
    </source>
</reference>
<gene>
    <name evidence="2" type="ORF">HAZT_HAZT001913</name>
</gene>
<dbReference type="AlphaFoldDB" id="A0A6A0GY62"/>
<dbReference type="CDD" id="cd09631">
    <property type="entry name" value="DOMON_DOH"/>
    <property type="match status" value="1"/>
</dbReference>
<dbReference type="GO" id="GO:0005507">
    <property type="term" value="F:copper ion binding"/>
    <property type="evidence" value="ECO:0007669"/>
    <property type="project" value="TreeGrafter"/>
</dbReference>
<organism evidence="2">
    <name type="scientific">Hyalella azteca</name>
    <name type="common">Amphipod</name>
    <dbReference type="NCBI Taxonomy" id="294128"/>
    <lineage>
        <taxon>Eukaryota</taxon>
        <taxon>Metazoa</taxon>
        <taxon>Ecdysozoa</taxon>
        <taxon>Arthropoda</taxon>
        <taxon>Crustacea</taxon>
        <taxon>Multicrustacea</taxon>
        <taxon>Malacostraca</taxon>
        <taxon>Eumalacostraca</taxon>
        <taxon>Peracarida</taxon>
        <taxon>Amphipoda</taxon>
        <taxon>Senticaudata</taxon>
        <taxon>Talitrida</taxon>
        <taxon>Talitroidea</taxon>
        <taxon>Hyalellidae</taxon>
        <taxon>Hyalella</taxon>
    </lineage>
</organism>
<comment type="caution">
    <text evidence="2">The sequence shown here is derived from an EMBL/GenBank/DDBJ whole genome shotgun (WGS) entry which is preliminary data.</text>
</comment>
<protein>
    <recommendedName>
        <fullName evidence="1">DOMON domain-containing protein</fullName>
    </recommendedName>
</protein>
<dbReference type="PROSITE" id="PS50836">
    <property type="entry name" value="DOMON"/>
    <property type="match status" value="1"/>
</dbReference>
<dbReference type="PANTHER" id="PTHR10157:SF23">
    <property type="entry name" value="MOXD1 HOMOLOG 1"/>
    <property type="match status" value="1"/>
</dbReference>
<dbReference type="InterPro" id="IPR000945">
    <property type="entry name" value="DBH-like"/>
</dbReference>
<dbReference type="InterPro" id="IPR005018">
    <property type="entry name" value="DOMON_domain"/>
</dbReference>
<dbReference type="GO" id="GO:0005615">
    <property type="term" value="C:extracellular space"/>
    <property type="evidence" value="ECO:0007669"/>
    <property type="project" value="TreeGrafter"/>
</dbReference>
<evidence type="ECO:0000313" key="2">
    <source>
        <dbReference type="EMBL" id="KAA0192040.1"/>
    </source>
</evidence>
<dbReference type="GO" id="GO:0006589">
    <property type="term" value="P:octopamine biosynthetic process"/>
    <property type="evidence" value="ECO:0007669"/>
    <property type="project" value="TreeGrafter"/>
</dbReference>
<proteinExistence type="predicted"/>
<dbReference type="GO" id="GO:0042421">
    <property type="term" value="P:norepinephrine biosynthetic process"/>
    <property type="evidence" value="ECO:0007669"/>
    <property type="project" value="TreeGrafter"/>
</dbReference>
<name>A0A6A0GY62_HYAAZ</name>
<dbReference type="Proteomes" id="UP000711488">
    <property type="component" value="Unassembled WGS sequence"/>
</dbReference>
<dbReference type="PANTHER" id="PTHR10157">
    <property type="entry name" value="DOPAMINE BETA HYDROXYLASE RELATED"/>
    <property type="match status" value="1"/>
</dbReference>
<dbReference type="GO" id="GO:0030667">
    <property type="term" value="C:secretory granule membrane"/>
    <property type="evidence" value="ECO:0007669"/>
    <property type="project" value="TreeGrafter"/>
</dbReference>
<reference evidence="2" key="3">
    <citation type="submission" date="2019-06" db="EMBL/GenBank/DDBJ databases">
        <authorList>
            <person name="Poynton C."/>
            <person name="Hasenbein S."/>
            <person name="Benoit J.B."/>
            <person name="Sepulveda M.S."/>
            <person name="Poelchau M.F."/>
            <person name="Murali S.C."/>
            <person name="Chen S."/>
            <person name="Glastad K.M."/>
            <person name="Werren J.H."/>
            <person name="Vineis J.H."/>
            <person name="Bowen J.L."/>
            <person name="Friedrich M."/>
            <person name="Jones J."/>
            <person name="Robertson H.M."/>
            <person name="Feyereisen R."/>
            <person name="Mechler-Hickson A."/>
            <person name="Mathers N."/>
            <person name="Lee C.E."/>
            <person name="Colbourne J.K."/>
            <person name="Biales A."/>
            <person name="Johnston J.S."/>
            <person name="Wellborn G.A."/>
            <person name="Rosendale A.J."/>
            <person name="Cridge A.G."/>
            <person name="Munoz-Torres M.C."/>
            <person name="Bain P.A."/>
            <person name="Manny A.R."/>
            <person name="Major K.M."/>
            <person name="Lambert F.N."/>
            <person name="Vulpe C.D."/>
            <person name="Tuck P."/>
            <person name="Blalock B.J."/>
            <person name="Lin Y.-Y."/>
            <person name="Smith M.E."/>
            <person name="Ochoa-Acuna H."/>
            <person name="Chen M.-J.M."/>
            <person name="Childers C.P."/>
            <person name="Qu J."/>
            <person name="Dugan S."/>
            <person name="Lee S.L."/>
            <person name="Chao H."/>
            <person name="Dinh H."/>
            <person name="Han Y."/>
            <person name="Doddapaneni H."/>
            <person name="Worley K.C."/>
            <person name="Muzny D.M."/>
            <person name="Gibbs R.A."/>
            <person name="Richards S."/>
        </authorList>
    </citation>
    <scope>NUCLEOTIDE SEQUENCE</scope>
    <source>
        <strain evidence="2">HAZT.00-mixed</strain>
        <tissue evidence="2">Whole organism</tissue>
    </source>
</reference>
<dbReference type="Pfam" id="PF03351">
    <property type="entry name" value="DOMON"/>
    <property type="match status" value="1"/>
</dbReference>
<feature type="domain" description="DOMON" evidence="1">
    <location>
        <begin position="1"/>
        <end position="65"/>
    </location>
</feature>
<dbReference type="GO" id="GO:0004500">
    <property type="term" value="F:dopamine beta-monooxygenase activity"/>
    <property type="evidence" value="ECO:0007669"/>
    <property type="project" value="InterPro"/>
</dbReference>
<dbReference type="GO" id="GO:0042420">
    <property type="term" value="P:dopamine catabolic process"/>
    <property type="evidence" value="ECO:0007669"/>
    <property type="project" value="TreeGrafter"/>
</dbReference>
<accession>A0A6A0GY62</accession>
<dbReference type="InterPro" id="IPR045266">
    <property type="entry name" value="DOH_DOMON"/>
</dbReference>